<dbReference type="HOGENOM" id="CLU_1519010_0_0_1"/>
<gene>
    <name evidence="2" type="ORF">VDBG_05783</name>
</gene>
<sequence>MERLCAQKCKTYRREPAEVPKTASIDFAPPEDCMLSPNLLTLLAPPEISDLSHAGQPIGHIATKSGGQGQHCHKCHRFMWLVMQLWHMMWLNAEVPTKLTAAKPVLRIPAMETPRCLAAWRLGKLRTERARRAPEPRPDTRDAGAENPTAGLVCGPLKDDRHGNPTNIPRRPDAGLP</sequence>
<evidence type="ECO:0000256" key="1">
    <source>
        <dbReference type="SAM" id="MobiDB-lite"/>
    </source>
</evidence>
<evidence type="ECO:0000313" key="3">
    <source>
        <dbReference type="Proteomes" id="UP000008698"/>
    </source>
</evidence>
<dbReference type="EMBL" id="DS985219">
    <property type="protein sequence ID" value="EEY19674.1"/>
    <property type="molecule type" value="Genomic_DNA"/>
</dbReference>
<dbReference type="Proteomes" id="UP000008698">
    <property type="component" value="Unassembled WGS sequence"/>
</dbReference>
<protein>
    <submittedName>
        <fullName evidence="2">Predicted protein</fullName>
    </submittedName>
</protein>
<dbReference type="RefSeq" id="XP_003004670.1">
    <property type="nucleotide sequence ID" value="XM_003004624.1"/>
</dbReference>
<accession>C9SJR0</accession>
<evidence type="ECO:0000313" key="2">
    <source>
        <dbReference type="EMBL" id="EEY19674.1"/>
    </source>
</evidence>
<dbReference type="AlphaFoldDB" id="C9SJR0"/>
<organism evidence="3">
    <name type="scientific">Verticillium alfalfae (strain VaMs.102 / ATCC MYA-4576 / FGSC 10136)</name>
    <name type="common">Verticillium wilt of alfalfa</name>
    <name type="synonym">Verticillium albo-atrum</name>
    <dbReference type="NCBI Taxonomy" id="526221"/>
    <lineage>
        <taxon>Eukaryota</taxon>
        <taxon>Fungi</taxon>
        <taxon>Dikarya</taxon>
        <taxon>Ascomycota</taxon>
        <taxon>Pezizomycotina</taxon>
        <taxon>Sordariomycetes</taxon>
        <taxon>Hypocreomycetidae</taxon>
        <taxon>Glomerellales</taxon>
        <taxon>Plectosphaerellaceae</taxon>
        <taxon>Verticillium</taxon>
    </lineage>
</organism>
<reference evidence="3" key="1">
    <citation type="journal article" date="2011" name="PLoS Pathog.">
        <title>Comparative genomics yields insights into niche adaptation of plant vascular wilt pathogens.</title>
        <authorList>
            <person name="Klosterman S.J."/>
            <person name="Subbarao K.V."/>
            <person name="Kang S."/>
            <person name="Veronese P."/>
            <person name="Gold S.E."/>
            <person name="Thomma B.P.H.J."/>
            <person name="Chen Z."/>
            <person name="Henrissat B."/>
            <person name="Lee Y.-H."/>
            <person name="Park J."/>
            <person name="Garcia-Pedrajas M.D."/>
            <person name="Barbara D.J."/>
            <person name="Anchieta A."/>
            <person name="de Jonge R."/>
            <person name="Santhanam P."/>
            <person name="Maruthachalam K."/>
            <person name="Atallah Z."/>
            <person name="Amyotte S.G."/>
            <person name="Paz Z."/>
            <person name="Inderbitzin P."/>
            <person name="Hayes R.J."/>
            <person name="Heiman D.I."/>
            <person name="Young S."/>
            <person name="Zeng Q."/>
            <person name="Engels R."/>
            <person name="Galagan J."/>
            <person name="Cuomo C.A."/>
            <person name="Dobinson K.F."/>
            <person name="Ma L.-J."/>
        </authorList>
    </citation>
    <scope>NUCLEOTIDE SEQUENCE [LARGE SCALE GENOMIC DNA]</scope>
    <source>
        <strain evidence="3">VaMs.102 / ATCC MYA-4576 / FGSC 10136</strain>
    </source>
</reference>
<feature type="region of interest" description="Disordered" evidence="1">
    <location>
        <begin position="128"/>
        <end position="177"/>
    </location>
</feature>
<dbReference type="KEGG" id="val:VDBG_05783"/>
<keyword evidence="3" id="KW-1185">Reference proteome</keyword>
<name>C9SJR0_VERA1</name>
<proteinExistence type="predicted"/>
<feature type="compositionally biased region" description="Basic and acidic residues" evidence="1">
    <location>
        <begin position="128"/>
        <end position="144"/>
    </location>
</feature>
<dbReference type="GeneID" id="9531662"/>